<name>A0A2N3L9C9_9PROT</name>
<sequence length="293" mass="30440">MQNERLYLGIDGGGTRCRARIVNASGDILGEAVSGGANTRLGMDHVFGEIVAAASLALEKAGMDDSRLGDLHAGLGLAGLPLERERKLAHAYPHPFASICFATDAYTACLGAHDGADGAILIVGTGTCGQAIVGNRELSVAGWGFEVSDIGSGARIGRAAIETALLAHDGLANQTDLTKQVMGKFNNNPEDIVAFAETARPADYGSFCPLVFDAEAKGDAAAGVIIDIAVQANLQILRKLTAFGASQITLMGGLADQMANRMPRDIADQLVSAKHDAMHGAILMAKQRERTAA</sequence>
<dbReference type="InterPro" id="IPR043129">
    <property type="entry name" value="ATPase_NBD"/>
</dbReference>
<dbReference type="Proteomes" id="UP000233332">
    <property type="component" value="Unassembled WGS sequence"/>
</dbReference>
<comment type="caution">
    <text evidence="2">The sequence shown here is derived from an EMBL/GenBank/DDBJ whole genome shotgun (WGS) entry which is preliminary data.</text>
</comment>
<dbReference type="Gene3D" id="3.30.420.40">
    <property type="match status" value="2"/>
</dbReference>
<proteinExistence type="predicted"/>
<gene>
    <name evidence="2" type="ORF">COO92_05010</name>
</gene>
<dbReference type="PANTHER" id="PTHR43190:SF3">
    <property type="entry name" value="N-ACETYL-D-GLUCOSAMINE KINASE"/>
    <property type="match status" value="1"/>
</dbReference>
<keyword evidence="2" id="KW-0808">Transferase</keyword>
<evidence type="ECO:0000259" key="1">
    <source>
        <dbReference type="Pfam" id="PF01869"/>
    </source>
</evidence>
<dbReference type="GO" id="GO:0016301">
    <property type="term" value="F:kinase activity"/>
    <property type="evidence" value="ECO:0007669"/>
    <property type="project" value="UniProtKB-KW"/>
</dbReference>
<dbReference type="AlphaFoldDB" id="A0A2N3L9C9"/>
<reference evidence="2 3" key="1">
    <citation type="submission" date="2017-09" db="EMBL/GenBank/DDBJ databases">
        <title>Biodiversity and function of Thalassospira species in the particle-attached aromatic-hydrocarbon-degrading consortia from the surface seawater of the China South Sea.</title>
        <authorList>
            <person name="Dong C."/>
            <person name="Lai Q."/>
            <person name="Shao Z."/>
        </authorList>
    </citation>
    <scope>NUCLEOTIDE SEQUENCE [LARGE SCALE GENOMIC DNA]</scope>
    <source>
        <strain evidence="2 3">139Z-12</strain>
    </source>
</reference>
<organism evidence="2 3">
    <name type="scientific">Thalassospira lohafexi</name>
    <dbReference type="NCBI Taxonomy" id="744227"/>
    <lineage>
        <taxon>Bacteria</taxon>
        <taxon>Pseudomonadati</taxon>
        <taxon>Pseudomonadota</taxon>
        <taxon>Alphaproteobacteria</taxon>
        <taxon>Rhodospirillales</taxon>
        <taxon>Thalassospiraceae</taxon>
        <taxon>Thalassospira</taxon>
    </lineage>
</organism>
<protein>
    <submittedName>
        <fullName evidence="2">N-acetylglucosamine kinase</fullName>
    </submittedName>
</protein>
<dbReference type="RefSeq" id="WP_101300404.1">
    <property type="nucleotide sequence ID" value="NZ_NXGX01000002.1"/>
</dbReference>
<keyword evidence="3" id="KW-1185">Reference proteome</keyword>
<evidence type="ECO:0000313" key="2">
    <source>
        <dbReference type="EMBL" id="PKR59399.1"/>
    </source>
</evidence>
<dbReference type="InterPro" id="IPR002731">
    <property type="entry name" value="ATPase_BadF"/>
</dbReference>
<keyword evidence="2" id="KW-0418">Kinase</keyword>
<dbReference type="SUPFAM" id="SSF53067">
    <property type="entry name" value="Actin-like ATPase domain"/>
    <property type="match status" value="2"/>
</dbReference>
<dbReference type="Pfam" id="PF01869">
    <property type="entry name" value="BcrAD_BadFG"/>
    <property type="match status" value="1"/>
</dbReference>
<evidence type="ECO:0000313" key="3">
    <source>
        <dbReference type="Proteomes" id="UP000233332"/>
    </source>
</evidence>
<dbReference type="CDD" id="cd24082">
    <property type="entry name" value="ASKHA_NBD_GspK-like"/>
    <property type="match status" value="1"/>
</dbReference>
<feature type="domain" description="ATPase BadF/BadG/BcrA/BcrD type" evidence="1">
    <location>
        <begin position="8"/>
        <end position="285"/>
    </location>
</feature>
<dbReference type="EMBL" id="NXGX01000002">
    <property type="protein sequence ID" value="PKR59399.1"/>
    <property type="molecule type" value="Genomic_DNA"/>
</dbReference>
<accession>A0A2N3L9C9</accession>
<dbReference type="PANTHER" id="PTHR43190">
    <property type="entry name" value="N-ACETYL-D-GLUCOSAMINE KINASE"/>
    <property type="match status" value="1"/>
</dbReference>
<dbReference type="InterPro" id="IPR052519">
    <property type="entry name" value="Euk-type_GlcNAc_Kinase"/>
</dbReference>